<sequence>MSRPKLLPPVHYTISEKILSEGIGENFWRVGKGNLNLKFKEIYDNDVDEDISGVDGSGIQSNDSSTNSLIEWNRRFQQSSPHIYFHKNKQKPSFSSLSNGSIFRIEQKTRYSTSTTNSTSLWPLKNSSHKKCIFKLKICKLKIIFSVKLNKNNSFPTKSFKTRKRKKQQKSLNKNTNYYFPFIIISLLLLSIILLAYSVILIAKQQIEINLQQSDTLPPYKRLLRENVEKVKF</sequence>
<proteinExistence type="predicted"/>
<name>A0ACB0Y8A0_MELEN</name>
<dbReference type="EMBL" id="CAVMJV010000008">
    <property type="protein sequence ID" value="CAK5036376.1"/>
    <property type="molecule type" value="Genomic_DNA"/>
</dbReference>
<evidence type="ECO:0000313" key="2">
    <source>
        <dbReference type="Proteomes" id="UP001497535"/>
    </source>
</evidence>
<accession>A0ACB0Y8A0</accession>
<protein>
    <submittedName>
        <fullName evidence="1">Uncharacterized protein</fullName>
    </submittedName>
</protein>
<reference evidence="1" key="1">
    <citation type="submission" date="2023-11" db="EMBL/GenBank/DDBJ databases">
        <authorList>
            <person name="Poullet M."/>
        </authorList>
    </citation>
    <scope>NUCLEOTIDE SEQUENCE</scope>
    <source>
        <strain evidence="1">E1834</strain>
    </source>
</reference>
<organism evidence="1 2">
    <name type="scientific">Meloidogyne enterolobii</name>
    <name type="common">Root-knot nematode worm</name>
    <name type="synonym">Meloidogyne mayaguensis</name>
    <dbReference type="NCBI Taxonomy" id="390850"/>
    <lineage>
        <taxon>Eukaryota</taxon>
        <taxon>Metazoa</taxon>
        <taxon>Ecdysozoa</taxon>
        <taxon>Nematoda</taxon>
        <taxon>Chromadorea</taxon>
        <taxon>Rhabditida</taxon>
        <taxon>Tylenchina</taxon>
        <taxon>Tylenchomorpha</taxon>
        <taxon>Tylenchoidea</taxon>
        <taxon>Meloidogynidae</taxon>
        <taxon>Meloidogyninae</taxon>
        <taxon>Meloidogyne</taxon>
    </lineage>
</organism>
<keyword evidence="2" id="KW-1185">Reference proteome</keyword>
<evidence type="ECO:0000313" key="1">
    <source>
        <dbReference type="EMBL" id="CAK5036376.1"/>
    </source>
</evidence>
<gene>
    <name evidence="1" type="ORF">MENTE1834_LOCUS9011</name>
</gene>
<comment type="caution">
    <text evidence="1">The sequence shown here is derived from an EMBL/GenBank/DDBJ whole genome shotgun (WGS) entry which is preliminary data.</text>
</comment>
<dbReference type="Proteomes" id="UP001497535">
    <property type="component" value="Unassembled WGS sequence"/>
</dbReference>